<organism evidence="1 2">
    <name type="scientific">Trifolium pratense</name>
    <name type="common">Red clover</name>
    <dbReference type="NCBI Taxonomy" id="57577"/>
    <lineage>
        <taxon>Eukaryota</taxon>
        <taxon>Viridiplantae</taxon>
        <taxon>Streptophyta</taxon>
        <taxon>Embryophyta</taxon>
        <taxon>Tracheophyta</taxon>
        <taxon>Spermatophyta</taxon>
        <taxon>Magnoliopsida</taxon>
        <taxon>eudicotyledons</taxon>
        <taxon>Gunneridae</taxon>
        <taxon>Pentapetalae</taxon>
        <taxon>rosids</taxon>
        <taxon>fabids</taxon>
        <taxon>Fabales</taxon>
        <taxon>Fabaceae</taxon>
        <taxon>Papilionoideae</taxon>
        <taxon>50 kb inversion clade</taxon>
        <taxon>NPAAA clade</taxon>
        <taxon>Hologalegina</taxon>
        <taxon>IRL clade</taxon>
        <taxon>Trifolieae</taxon>
        <taxon>Trifolium</taxon>
    </lineage>
</organism>
<evidence type="ECO:0000313" key="2">
    <source>
        <dbReference type="Proteomes" id="UP001177021"/>
    </source>
</evidence>
<dbReference type="Proteomes" id="UP001177021">
    <property type="component" value="Unassembled WGS sequence"/>
</dbReference>
<protein>
    <submittedName>
        <fullName evidence="1">Uncharacterized protein</fullName>
    </submittedName>
</protein>
<proteinExistence type="predicted"/>
<reference evidence="1" key="1">
    <citation type="submission" date="2023-10" db="EMBL/GenBank/DDBJ databases">
        <authorList>
            <person name="Rodriguez Cubillos JULIANA M."/>
            <person name="De Vega J."/>
        </authorList>
    </citation>
    <scope>NUCLEOTIDE SEQUENCE</scope>
</reference>
<keyword evidence="2" id="KW-1185">Reference proteome</keyword>
<evidence type="ECO:0000313" key="1">
    <source>
        <dbReference type="EMBL" id="CAJ2631495.1"/>
    </source>
</evidence>
<dbReference type="EMBL" id="CASHSV030000001">
    <property type="protein sequence ID" value="CAJ2631495.1"/>
    <property type="molecule type" value="Genomic_DNA"/>
</dbReference>
<comment type="caution">
    <text evidence="1">The sequence shown here is derived from an EMBL/GenBank/DDBJ whole genome shotgun (WGS) entry which is preliminary data.</text>
</comment>
<gene>
    <name evidence="1" type="ORF">MILVUS5_LOCUS3013</name>
</gene>
<accession>A0ACB0IH70</accession>
<sequence length="493" mass="53931">MVTYFSIEVTYLRMELPSNLLSDEASPEWMNKGDNAWQLTAATMVGLQSIPGLVILYGSLVKKTWAINSAFMAFYAFAAVLLCWVSWAYHMSFGDKMVFFLGKPGIALDEKFLLGKAFLGNFPNATMVFYQGVFAGITLILIAGALLGRMNIRAWMLFVPLWVTFSYTVVAFSIWCPDGWLAKRGVIDFAGGYVIHLSAGVAGFTAAYWVGPRAEKDRETFPAAANNMIMVLAGAGLLWMGWSGFNGGGPFVASTIASLAVLNTHVCTAASIIVWITLDTFYFGKPTVFGAVQGMITGLVCITPAAGVVQGWAAILMGLISGSIPWYTMMVLHNKVNFLMKIDDPMAVFHTHAIAGALGGILTGFFAVPKLCRLFYMVPDWEKYIGLAYGLQNSGATRAGLKQMLIQVETIAFVICYNVIVTSLICLVVRVMVPLRLDSDALQMGDRAIHGEDAFALHSETTKFVNIKRNKIYDTQAFSSNYESRSLGELQMV</sequence>
<name>A0ACB0IH70_TRIPR</name>